<reference evidence="1" key="1">
    <citation type="submission" date="2021-06" db="EMBL/GenBank/DDBJ databases">
        <title>Comparative genomics, transcriptomics and evolutionary studies reveal genomic signatures of adaptation to plant cell wall in hemibiotrophic fungi.</title>
        <authorList>
            <consortium name="DOE Joint Genome Institute"/>
            <person name="Baroncelli R."/>
            <person name="Diaz J.F."/>
            <person name="Benocci T."/>
            <person name="Peng M."/>
            <person name="Battaglia E."/>
            <person name="Haridas S."/>
            <person name="Andreopoulos W."/>
            <person name="Labutti K."/>
            <person name="Pangilinan J."/>
            <person name="Floch G.L."/>
            <person name="Makela M.R."/>
            <person name="Henrissat B."/>
            <person name="Grigoriev I.V."/>
            <person name="Crouch J.A."/>
            <person name="De Vries R.P."/>
            <person name="Sukno S.A."/>
            <person name="Thon M.R."/>
        </authorList>
    </citation>
    <scope>NUCLEOTIDE SEQUENCE</scope>
    <source>
        <strain evidence="1">MAFF235873</strain>
    </source>
</reference>
<organism evidence="1 2">
    <name type="scientific">Colletotrichum zoysiae</name>
    <dbReference type="NCBI Taxonomy" id="1216348"/>
    <lineage>
        <taxon>Eukaryota</taxon>
        <taxon>Fungi</taxon>
        <taxon>Dikarya</taxon>
        <taxon>Ascomycota</taxon>
        <taxon>Pezizomycotina</taxon>
        <taxon>Sordariomycetes</taxon>
        <taxon>Hypocreomycetidae</taxon>
        <taxon>Glomerellales</taxon>
        <taxon>Glomerellaceae</taxon>
        <taxon>Colletotrichum</taxon>
        <taxon>Colletotrichum graminicola species complex</taxon>
    </lineage>
</organism>
<protein>
    <submittedName>
        <fullName evidence="1">Uncharacterized protein</fullName>
    </submittedName>
</protein>
<dbReference type="Proteomes" id="UP001232148">
    <property type="component" value="Unassembled WGS sequence"/>
</dbReference>
<dbReference type="EMBL" id="MU842922">
    <property type="protein sequence ID" value="KAK2026067.1"/>
    <property type="molecule type" value="Genomic_DNA"/>
</dbReference>
<dbReference type="AlphaFoldDB" id="A0AAD9LYY0"/>
<keyword evidence="2" id="KW-1185">Reference proteome</keyword>
<gene>
    <name evidence="1" type="ORF">LX32DRAFT_665538</name>
</gene>
<accession>A0AAD9LYY0</accession>
<evidence type="ECO:0000313" key="1">
    <source>
        <dbReference type="EMBL" id="KAK2026067.1"/>
    </source>
</evidence>
<name>A0AAD9LYY0_9PEZI</name>
<evidence type="ECO:0000313" key="2">
    <source>
        <dbReference type="Proteomes" id="UP001232148"/>
    </source>
</evidence>
<comment type="caution">
    <text evidence="1">The sequence shown here is derived from an EMBL/GenBank/DDBJ whole genome shotgun (WGS) entry which is preliminary data.</text>
</comment>
<proteinExistence type="predicted"/>
<sequence>MYRLNAVLRQERLPWEQIVRKTTEDIICSVRNCLDKILNYSHYTKRVEGASRDDVNASLGTVVKEFRDKVDELMHPYRHTHRLMYNRNVIQRVWNLQDSRRKAKNEAQGLVGGKQKGAGFFKANHTGDCAEPPTACDVENNLHHQACQLASDYTKAYYEDALQGLISNFSLYAVEGCLLSKLTSMFEVKPTLEAPKELNSCQSDDFMNPTYINTPTSDKSDDSDILIASSAMGRTTTYSQ</sequence>